<evidence type="ECO:0000313" key="2">
    <source>
        <dbReference type="Proteomes" id="UP000594638"/>
    </source>
</evidence>
<keyword evidence="2" id="KW-1185">Reference proteome</keyword>
<evidence type="ECO:0000313" key="1">
    <source>
        <dbReference type="EMBL" id="CAA2967097.1"/>
    </source>
</evidence>
<comment type="caution">
    <text evidence="1">The sequence shown here is derived from an EMBL/GenBank/DDBJ whole genome shotgun (WGS) entry which is preliminary data.</text>
</comment>
<dbReference type="AlphaFoldDB" id="A0A8S0QL98"/>
<dbReference type="Gramene" id="OE9A046274T1">
    <property type="protein sequence ID" value="OE9A046274C1"/>
    <property type="gene ID" value="OE9A046274"/>
</dbReference>
<name>A0A8S0QL98_OLEEU</name>
<proteinExistence type="predicted"/>
<dbReference type="OrthoDB" id="2020857at2759"/>
<gene>
    <name evidence="1" type="ORF">OLEA9_A046274</name>
</gene>
<organism evidence="1 2">
    <name type="scientific">Olea europaea subsp. europaea</name>
    <dbReference type="NCBI Taxonomy" id="158383"/>
    <lineage>
        <taxon>Eukaryota</taxon>
        <taxon>Viridiplantae</taxon>
        <taxon>Streptophyta</taxon>
        <taxon>Embryophyta</taxon>
        <taxon>Tracheophyta</taxon>
        <taxon>Spermatophyta</taxon>
        <taxon>Magnoliopsida</taxon>
        <taxon>eudicotyledons</taxon>
        <taxon>Gunneridae</taxon>
        <taxon>Pentapetalae</taxon>
        <taxon>asterids</taxon>
        <taxon>lamiids</taxon>
        <taxon>Lamiales</taxon>
        <taxon>Oleaceae</taxon>
        <taxon>Oleeae</taxon>
        <taxon>Olea</taxon>
    </lineage>
</organism>
<reference evidence="1 2" key="1">
    <citation type="submission" date="2019-12" db="EMBL/GenBank/DDBJ databases">
        <authorList>
            <person name="Alioto T."/>
            <person name="Alioto T."/>
            <person name="Gomez Garrido J."/>
        </authorList>
    </citation>
    <scope>NUCLEOTIDE SEQUENCE [LARGE SCALE GENOMIC DNA]</scope>
</reference>
<protein>
    <submittedName>
        <fullName evidence="1">Uncharacterized protein</fullName>
    </submittedName>
</protein>
<sequence>MSSRGLTGNGLRLPDGTQSGLLPVPLCDNGHHDVLDGFSNSANPANEALYNGFIGSLGQTSNQPLHFHYPQGEAIRAQNFGAPAAVAISGGGRYPSRSRG</sequence>
<dbReference type="EMBL" id="CACTIH010001876">
    <property type="protein sequence ID" value="CAA2967097.1"/>
    <property type="molecule type" value="Genomic_DNA"/>
</dbReference>
<dbReference type="Proteomes" id="UP000594638">
    <property type="component" value="Unassembled WGS sequence"/>
</dbReference>
<accession>A0A8S0QL98</accession>